<dbReference type="InterPro" id="IPR010347">
    <property type="entry name" value="Tdp1"/>
</dbReference>
<dbReference type="GO" id="GO:0017005">
    <property type="term" value="F:3'-tyrosyl-DNA phosphodiesterase activity"/>
    <property type="evidence" value="ECO:0007669"/>
    <property type="project" value="TreeGrafter"/>
</dbReference>
<feature type="binding site" evidence="10">
    <location>
        <position position="287"/>
    </location>
    <ligand>
        <name>substrate</name>
    </ligand>
</feature>
<feature type="site" description="Interaction with DNA" evidence="11">
    <location>
        <position position="308"/>
    </location>
</feature>
<dbReference type="GO" id="GO:0003697">
    <property type="term" value="F:single-stranded DNA binding"/>
    <property type="evidence" value="ECO:0007669"/>
    <property type="project" value="TreeGrafter"/>
</dbReference>
<evidence type="ECO:0000313" key="12">
    <source>
        <dbReference type="EMBL" id="KAF7553847.1"/>
    </source>
</evidence>
<evidence type="ECO:0000256" key="11">
    <source>
        <dbReference type="PIRSR" id="PIRSR610347-3"/>
    </source>
</evidence>
<dbReference type="CDD" id="cd09123">
    <property type="entry name" value="PLDc_Tdp1_2"/>
    <property type="match status" value="1"/>
</dbReference>
<comment type="caution">
    <text evidence="12">The sequence shown here is derived from an EMBL/GenBank/DDBJ whole genome shotgun (WGS) entry which is preliminary data.</text>
</comment>
<evidence type="ECO:0008006" key="14">
    <source>
        <dbReference type="Google" id="ProtNLM"/>
    </source>
</evidence>
<dbReference type="Pfam" id="PF06087">
    <property type="entry name" value="Tyr-DNA_phospho"/>
    <property type="match status" value="2"/>
</dbReference>
<keyword evidence="8" id="KW-0539">Nucleus</keyword>
<proteinExistence type="inferred from homology"/>
<comment type="similarity">
    <text evidence="2">Belongs to the tyrosyl-DNA phosphodiesterase family.</text>
</comment>
<dbReference type="FunFam" id="3.30.870.10:FF:000038">
    <property type="entry name" value="Probable tyrosyl-DNA phosphodiesterase"/>
    <property type="match status" value="1"/>
</dbReference>
<keyword evidence="7" id="KW-0234">DNA repair</keyword>
<evidence type="ECO:0000313" key="13">
    <source>
        <dbReference type="Proteomes" id="UP000722485"/>
    </source>
</evidence>
<evidence type="ECO:0000256" key="7">
    <source>
        <dbReference type="ARBA" id="ARBA00023204"/>
    </source>
</evidence>
<dbReference type="GO" id="GO:0004527">
    <property type="term" value="F:exonuclease activity"/>
    <property type="evidence" value="ECO:0007669"/>
    <property type="project" value="UniProtKB-KW"/>
</dbReference>
<evidence type="ECO:0000256" key="2">
    <source>
        <dbReference type="ARBA" id="ARBA00010205"/>
    </source>
</evidence>
<dbReference type="Proteomes" id="UP000722485">
    <property type="component" value="Unassembled WGS sequence"/>
</dbReference>
<dbReference type="GO" id="GO:0005634">
    <property type="term" value="C:nucleus"/>
    <property type="evidence" value="ECO:0007669"/>
    <property type="project" value="UniProtKB-SubCell"/>
</dbReference>
<evidence type="ECO:0000256" key="1">
    <source>
        <dbReference type="ARBA" id="ARBA00004123"/>
    </source>
</evidence>
<gene>
    <name evidence="12" type="ORF">G7Z17_g3315</name>
</gene>
<keyword evidence="3" id="KW-0540">Nuclease</keyword>
<name>A0A9P5LDN2_9HYPO</name>
<dbReference type="AlphaFoldDB" id="A0A9P5LDN2"/>
<keyword evidence="13" id="KW-1185">Reference proteome</keyword>
<sequence length="405" mass="46499">MERPQKRRLEDEEFAVPESFIRPISPPNKKRRTAPVLKSPWQLTWIQDLPEDQNRDAVTLKDLLGDPLISECWEFNYLHDISFLMDAFDRDVKDLVKVHVVHGFWKHEDANRVSLEQAAAQFDNVQLHVAPMPEMFGTHHSKMMIIFRHDDTAQVIIHTANMISKDWTNMTNAVWKSPILPKTSEEVNATPLIDQPVGNGERFKSDLTNYLRSYDRRRITYEIRRSLDGYASGASIHTKIQSSQQAKQLEYLRPILHHWANDSPNGKDLAGATMQDGGRQRAAPHIKTYIRYNAKSIDWALLTSANLSKQAWGEAVHATGEVRIASWEIGVMVWPELLDRDATMVGTFQTDEPQVTQHGREDSKPVIGVRIPYNMPLQHYGTKEIPWVATLAHSEPDWMGRAWVD</sequence>
<dbReference type="EMBL" id="JAANBB010000040">
    <property type="protein sequence ID" value="KAF7553847.1"/>
    <property type="molecule type" value="Genomic_DNA"/>
</dbReference>
<evidence type="ECO:0000256" key="4">
    <source>
        <dbReference type="ARBA" id="ARBA00022763"/>
    </source>
</evidence>
<dbReference type="PANTHER" id="PTHR12415">
    <property type="entry name" value="TYROSYL-DNA PHOSPHODIESTERASE 1"/>
    <property type="match status" value="1"/>
</dbReference>
<dbReference type="PANTHER" id="PTHR12415:SF0">
    <property type="entry name" value="TYROSYL-DNA PHOSPHODIESTERASE 1"/>
    <property type="match status" value="1"/>
</dbReference>
<protein>
    <recommendedName>
        <fullName evidence="14">Tyrosyl-DNA phosphodiesterase</fullName>
    </recommendedName>
</protein>
<accession>A0A9P5LDN2</accession>
<dbReference type="SUPFAM" id="SSF56024">
    <property type="entry name" value="Phospholipase D/nuclease"/>
    <property type="match status" value="2"/>
</dbReference>
<reference evidence="12" key="1">
    <citation type="submission" date="2020-03" db="EMBL/GenBank/DDBJ databases">
        <title>Draft Genome Sequence of Cylindrodendrum hubeiense.</title>
        <authorList>
            <person name="Buettner E."/>
            <person name="Kellner H."/>
        </authorList>
    </citation>
    <scope>NUCLEOTIDE SEQUENCE</scope>
    <source>
        <strain evidence="12">IHI 201604</strain>
    </source>
</reference>
<organism evidence="12 13">
    <name type="scientific">Cylindrodendrum hubeiense</name>
    <dbReference type="NCBI Taxonomy" id="595255"/>
    <lineage>
        <taxon>Eukaryota</taxon>
        <taxon>Fungi</taxon>
        <taxon>Dikarya</taxon>
        <taxon>Ascomycota</taxon>
        <taxon>Pezizomycotina</taxon>
        <taxon>Sordariomycetes</taxon>
        <taxon>Hypocreomycetidae</taxon>
        <taxon>Hypocreales</taxon>
        <taxon>Nectriaceae</taxon>
        <taxon>Cylindrodendrum</taxon>
    </lineage>
</organism>
<evidence type="ECO:0000256" key="6">
    <source>
        <dbReference type="ARBA" id="ARBA00022839"/>
    </source>
</evidence>
<keyword evidence="5" id="KW-0378">Hydrolase</keyword>
<evidence type="ECO:0000256" key="8">
    <source>
        <dbReference type="ARBA" id="ARBA00023242"/>
    </source>
</evidence>
<evidence type="ECO:0000256" key="5">
    <source>
        <dbReference type="ARBA" id="ARBA00022801"/>
    </source>
</evidence>
<keyword evidence="6" id="KW-0269">Exonuclease</keyword>
<comment type="subcellular location">
    <subcellularLocation>
        <location evidence="1">Nucleus</location>
    </subcellularLocation>
</comment>
<feature type="active site" description="Proton donor/acceptor" evidence="9">
    <location>
        <position position="285"/>
    </location>
</feature>
<evidence type="ECO:0000256" key="3">
    <source>
        <dbReference type="ARBA" id="ARBA00022722"/>
    </source>
</evidence>
<dbReference type="Gene3D" id="3.30.870.10">
    <property type="entry name" value="Endonuclease Chain A"/>
    <property type="match status" value="1"/>
</dbReference>
<evidence type="ECO:0000256" key="9">
    <source>
        <dbReference type="PIRSR" id="PIRSR610347-1"/>
    </source>
</evidence>
<dbReference type="OrthoDB" id="47785at2759"/>
<dbReference type="GO" id="GO:0006281">
    <property type="term" value="P:DNA repair"/>
    <property type="evidence" value="ECO:0007669"/>
    <property type="project" value="UniProtKB-KW"/>
</dbReference>
<keyword evidence="4" id="KW-0227">DNA damage</keyword>
<evidence type="ECO:0000256" key="10">
    <source>
        <dbReference type="PIRSR" id="PIRSR610347-2"/>
    </source>
</evidence>
<dbReference type="GO" id="GO:0003690">
    <property type="term" value="F:double-stranded DNA binding"/>
    <property type="evidence" value="ECO:0007669"/>
    <property type="project" value="TreeGrafter"/>
</dbReference>